<dbReference type="EMBL" id="RJVQ01000009">
    <property type="protein sequence ID" value="RQW61845.1"/>
    <property type="molecule type" value="Genomic_DNA"/>
</dbReference>
<dbReference type="InterPro" id="IPR043128">
    <property type="entry name" value="Rev_trsase/Diguanyl_cyclase"/>
</dbReference>
<dbReference type="InterPro" id="IPR052163">
    <property type="entry name" value="DGC-Regulatory_Protein"/>
</dbReference>
<dbReference type="Gene3D" id="3.30.70.270">
    <property type="match status" value="1"/>
</dbReference>
<accession>A0A3N9TEG9</accession>
<dbReference type="PANTHER" id="PTHR46663">
    <property type="entry name" value="DIGUANYLATE CYCLASE DGCT-RELATED"/>
    <property type="match status" value="1"/>
</dbReference>
<keyword evidence="2" id="KW-0812">Transmembrane</keyword>
<evidence type="ECO:0000259" key="3">
    <source>
        <dbReference type="PROSITE" id="PS50887"/>
    </source>
</evidence>
<keyword evidence="5" id="KW-1185">Reference proteome</keyword>
<dbReference type="AlphaFoldDB" id="A0A3N9TEG9"/>
<comment type="caution">
    <text evidence="4">The sequence shown here is derived from an EMBL/GenBank/DDBJ whole genome shotgun (WGS) entry which is preliminary data.</text>
</comment>
<evidence type="ECO:0000256" key="1">
    <source>
        <dbReference type="SAM" id="Coils"/>
    </source>
</evidence>
<evidence type="ECO:0000313" key="5">
    <source>
        <dbReference type="Proteomes" id="UP000281112"/>
    </source>
</evidence>
<feature type="transmembrane region" description="Helical" evidence="2">
    <location>
        <begin position="163"/>
        <end position="187"/>
    </location>
</feature>
<feature type="coiled-coil region" evidence="1">
    <location>
        <begin position="236"/>
        <end position="263"/>
    </location>
</feature>
<evidence type="ECO:0000256" key="2">
    <source>
        <dbReference type="SAM" id="Phobius"/>
    </source>
</evidence>
<dbReference type="PROSITE" id="PS50887">
    <property type="entry name" value="GGDEF"/>
    <property type="match status" value="1"/>
</dbReference>
<dbReference type="NCBIfam" id="TIGR00254">
    <property type="entry name" value="GGDEF"/>
    <property type="match status" value="1"/>
</dbReference>
<dbReference type="InterPro" id="IPR029787">
    <property type="entry name" value="Nucleotide_cyclase"/>
</dbReference>
<dbReference type="Proteomes" id="UP000281112">
    <property type="component" value="Unassembled WGS sequence"/>
</dbReference>
<gene>
    <name evidence="4" type="ORF">EES38_17200</name>
</gene>
<dbReference type="SUPFAM" id="SSF55073">
    <property type="entry name" value="Nucleotide cyclase"/>
    <property type="match status" value="1"/>
</dbReference>
<dbReference type="InterPro" id="IPR000160">
    <property type="entry name" value="GGDEF_dom"/>
</dbReference>
<name>A0A3N9TEG9_9VIBR</name>
<organism evidence="4 5">
    <name type="scientific">Vibrio viridaestus</name>
    <dbReference type="NCBI Taxonomy" id="2487322"/>
    <lineage>
        <taxon>Bacteria</taxon>
        <taxon>Pseudomonadati</taxon>
        <taxon>Pseudomonadota</taxon>
        <taxon>Gammaproteobacteria</taxon>
        <taxon>Vibrionales</taxon>
        <taxon>Vibrionaceae</taxon>
        <taxon>Vibrio</taxon>
    </lineage>
</organism>
<evidence type="ECO:0000313" key="4">
    <source>
        <dbReference type="EMBL" id="RQW61845.1"/>
    </source>
</evidence>
<feature type="domain" description="GGDEF" evidence="3">
    <location>
        <begin position="298"/>
        <end position="427"/>
    </location>
</feature>
<dbReference type="SMART" id="SM00267">
    <property type="entry name" value="GGDEF"/>
    <property type="match status" value="1"/>
</dbReference>
<sequence>MFNSLSKKLIGLITATSLLLVLVVSSSLNLVNEQARTKNEVNYLLKVQESVDQLRGQLWIFLQYSDNKSLIQVQKAQTNLDKLLADADYKYLPLENLSRINRSLRSLVKQEQLYWSKNTQVAAKEGLEILHSRYNMIIQNMSEEVLFLVRQKVVENTAEQAKVVWLMGIKLVVFTLVVFIVSWLIYVRFLRGSKTLKYAFFNLARGRFDHEISATGKLDSEFMSLIHMCNQMRESITKITVKRDELQSAVDKQTEELLSQREELFHLANHDDLTSLLNRRAFELKSKQLLSNVVEENHQLAVLFVDIDEFKAINDTYGHDAGDEVIRVVATRLLEQCRHCNCVGRLGGDEFVACVDLNEVDGVFEQKLMALKSRLEQDVLFEDISIEVRVSIGIALYPEHGQSIEELIKIADKSMYSEKKLIRNALS</sequence>
<dbReference type="Pfam" id="PF00990">
    <property type="entry name" value="GGDEF"/>
    <property type="match status" value="1"/>
</dbReference>
<proteinExistence type="predicted"/>
<dbReference type="OrthoDB" id="766410at2"/>
<dbReference type="RefSeq" id="WP_124938444.1">
    <property type="nucleotide sequence ID" value="NZ_RJVQ01000009.1"/>
</dbReference>
<keyword evidence="1" id="KW-0175">Coiled coil</keyword>
<keyword evidence="2" id="KW-0472">Membrane</keyword>
<dbReference type="Gene3D" id="6.10.340.10">
    <property type="match status" value="1"/>
</dbReference>
<keyword evidence="2" id="KW-1133">Transmembrane helix</keyword>
<dbReference type="PANTHER" id="PTHR46663:SF2">
    <property type="entry name" value="GGDEF DOMAIN-CONTAINING PROTEIN"/>
    <property type="match status" value="1"/>
</dbReference>
<dbReference type="CDD" id="cd01949">
    <property type="entry name" value="GGDEF"/>
    <property type="match status" value="1"/>
</dbReference>
<protein>
    <submittedName>
        <fullName evidence="4">GGDEF domain-containing protein</fullName>
    </submittedName>
</protein>
<reference evidence="4 5" key="1">
    <citation type="submission" date="2018-11" db="EMBL/GenBank/DDBJ databases">
        <title>Vibrio LJC006 sp. nov., isolated from seawater during the bloom of the enteromorpha.</title>
        <authorList>
            <person name="Liang J."/>
        </authorList>
    </citation>
    <scope>NUCLEOTIDE SEQUENCE [LARGE SCALE GENOMIC DNA]</scope>
    <source>
        <strain evidence="4 5">LJC006</strain>
    </source>
</reference>